<proteinExistence type="inferred from homology"/>
<dbReference type="GO" id="GO:0002937">
    <property type="term" value="P:tRNA 4-thiouridine biosynthesis"/>
    <property type="evidence" value="ECO:0007669"/>
    <property type="project" value="TreeGrafter"/>
</dbReference>
<evidence type="ECO:0000256" key="8">
    <source>
        <dbReference type="ARBA" id="ARBA00022884"/>
    </source>
</evidence>
<accession>A0A398B9H2</accession>
<feature type="binding site" evidence="19">
    <location>
        <begin position="183"/>
        <end position="184"/>
    </location>
    <ligand>
        <name>ATP</name>
        <dbReference type="ChEBI" id="CHEBI:30616"/>
    </ligand>
</feature>
<dbReference type="InterPro" id="IPR014729">
    <property type="entry name" value="Rossmann-like_a/b/a_fold"/>
</dbReference>
<dbReference type="InterPro" id="IPR049961">
    <property type="entry name" value="ThiI_N"/>
</dbReference>
<dbReference type="Pfam" id="PF02568">
    <property type="entry name" value="ThiI"/>
    <property type="match status" value="1"/>
</dbReference>
<evidence type="ECO:0000256" key="4">
    <source>
        <dbReference type="ARBA" id="ARBA00022555"/>
    </source>
</evidence>
<evidence type="ECO:0000256" key="12">
    <source>
        <dbReference type="ARBA" id="ARBA00058382"/>
    </source>
</evidence>
<dbReference type="InterPro" id="IPR049962">
    <property type="entry name" value="THUMP_ThiI"/>
</dbReference>
<evidence type="ECO:0000256" key="7">
    <source>
        <dbReference type="ARBA" id="ARBA00022840"/>
    </source>
</evidence>
<evidence type="ECO:0000256" key="10">
    <source>
        <dbReference type="ARBA" id="ARBA00050570"/>
    </source>
</evidence>
<keyword evidence="3 19" id="KW-0963">Cytoplasm</keyword>
<keyword evidence="4 19" id="KW-0820">tRNA-binding</keyword>
<gene>
    <name evidence="19 21" type="primary">thiI</name>
    <name evidence="21" type="ORF">D1953_09105</name>
</gene>
<evidence type="ECO:0000256" key="5">
    <source>
        <dbReference type="ARBA" id="ARBA00022679"/>
    </source>
</evidence>
<dbReference type="NCBIfam" id="TIGR00342">
    <property type="entry name" value="tRNA uracil 4-sulfurtransferase ThiI"/>
    <property type="match status" value="1"/>
</dbReference>
<keyword evidence="6 19" id="KW-0547">Nucleotide-binding</keyword>
<dbReference type="InterPro" id="IPR020536">
    <property type="entry name" value="ThiI_AANH"/>
</dbReference>
<comment type="pathway">
    <text evidence="2 19">Cofactor biosynthesis; thiamine diphosphate biosynthesis.</text>
</comment>
<dbReference type="Gene3D" id="3.30.2130.30">
    <property type="match status" value="1"/>
</dbReference>
<evidence type="ECO:0000259" key="20">
    <source>
        <dbReference type="PROSITE" id="PS51165"/>
    </source>
</evidence>
<dbReference type="Pfam" id="PF22025">
    <property type="entry name" value="ThiI_fer"/>
    <property type="match status" value="1"/>
</dbReference>
<evidence type="ECO:0000256" key="9">
    <source>
        <dbReference type="ARBA" id="ARBA00022977"/>
    </source>
</evidence>
<dbReference type="InterPro" id="IPR004114">
    <property type="entry name" value="THUMP_dom"/>
</dbReference>
<dbReference type="UniPathway" id="UPA00060"/>
<dbReference type="PROSITE" id="PS51165">
    <property type="entry name" value="THUMP"/>
    <property type="match status" value="1"/>
</dbReference>
<dbReference type="GO" id="GO:0009229">
    <property type="term" value="P:thiamine diphosphate biosynthetic process"/>
    <property type="evidence" value="ECO:0007669"/>
    <property type="project" value="UniProtKB-UniRule"/>
</dbReference>
<keyword evidence="5 19" id="KW-0808">Transferase</keyword>
<comment type="catalytic activity">
    <reaction evidence="10 19">
        <text>[ThiI sulfur-carrier protein]-S-sulfanyl-L-cysteine + a uridine in tRNA + 2 reduced [2Fe-2S]-[ferredoxin] + ATP + H(+) = [ThiI sulfur-carrier protein]-L-cysteine + a 4-thiouridine in tRNA + 2 oxidized [2Fe-2S]-[ferredoxin] + AMP + diphosphate</text>
        <dbReference type="Rhea" id="RHEA:24176"/>
        <dbReference type="Rhea" id="RHEA-COMP:10000"/>
        <dbReference type="Rhea" id="RHEA-COMP:10001"/>
        <dbReference type="Rhea" id="RHEA-COMP:13337"/>
        <dbReference type="Rhea" id="RHEA-COMP:13338"/>
        <dbReference type="Rhea" id="RHEA-COMP:13339"/>
        <dbReference type="Rhea" id="RHEA-COMP:13340"/>
        <dbReference type="ChEBI" id="CHEBI:15378"/>
        <dbReference type="ChEBI" id="CHEBI:29950"/>
        <dbReference type="ChEBI" id="CHEBI:30616"/>
        <dbReference type="ChEBI" id="CHEBI:33019"/>
        <dbReference type="ChEBI" id="CHEBI:33737"/>
        <dbReference type="ChEBI" id="CHEBI:33738"/>
        <dbReference type="ChEBI" id="CHEBI:61963"/>
        <dbReference type="ChEBI" id="CHEBI:65315"/>
        <dbReference type="ChEBI" id="CHEBI:136798"/>
        <dbReference type="ChEBI" id="CHEBI:456215"/>
        <dbReference type="EC" id="2.8.1.4"/>
    </reaction>
</comment>
<dbReference type="GO" id="GO:0140741">
    <property type="term" value="F:tRNA-uracil-4 sulfurtransferase activity"/>
    <property type="evidence" value="ECO:0007669"/>
    <property type="project" value="UniProtKB-EC"/>
</dbReference>
<dbReference type="CDD" id="cd01712">
    <property type="entry name" value="PPase_ThiI"/>
    <property type="match status" value="1"/>
</dbReference>
<feature type="binding site" evidence="19">
    <location>
        <position position="296"/>
    </location>
    <ligand>
        <name>ATP</name>
        <dbReference type="ChEBI" id="CHEBI:30616"/>
    </ligand>
</feature>
<dbReference type="GO" id="GO:0004810">
    <property type="term" value="F:CCA tRNA nucleotidyltransferase activity"/>
    <property type="evidence" value="ECO:0007669"/>
    <property type="project" value="InterPro"/>
</dbReference>
<comment type="function">
    <text evidence="12 19">Catalyzes the ATP-dependent transfer of a sulfur to tRNA to produce 4-thiouridine in position 8 of tRNAs, which functions as a near-UV photosensor. Also catalyzes the transfer of sulfur to the sulfur carrier protein ThiS, forming ThiS-thiocarboxylate. This is a step in the synthesis of thiazole, in the thiamine biosynthesis pathway. The sulfur is donated as persulfide by IscS.</text>
</comment>
<evidence type="ECO:0000256" key="11">
    <source>
        <dbReference type="ARBA" id="ARBA00052330"/>
    </source>
</evidence>
<evidence type="ECO:0000256" key="13">
    <source>
        <dbReference type="ARBA" id="ARBA00061472"/>
    </source>
</evidence>
<dbReference type="GO" id="GO:0000049">
    <property type="term" value="F:tRNA binding"/>
    <property type="evidence" value="ECO:0007669"/>
    <property type="project" value="UniProtKB-UniRule"/>
</dbReference>
<evidence type="ECO:0000256" key="18">
    <source>
        <dbReference type="ARBA" id="ARBA00080570"/>
    </source>
</evidence>
<dbReference type="GO" id="GO:0005524">
    <property type="term" value="F:ATP binding"/>
    <property type="evidence" value="ECO:0007669"/>
    <property type="project" value="UniProtKB-UniRule"/>
</dbReference>
<keyword evidence="7 19" id="KW-0067">ATP-binding</keyword>
<evidence type="ECO:0000256" key="19">
    <source>
        <dbReference type="HAMAP-Rule" id="MF_00021"/>
    </source>
</evidence>
<feature type="binding site" evidence="19">
    <location>
        <position position="287"/>
    </location>
    <ligand>
        <name>ATP</name>
        <dbReference type="ChEBI" id="CHEBI:30616"/>
    </ligand>
</feature>
<dbReference type="AlphaFoldDB" id="A0A398B9H2"/>
<organism evidence="21 22">
    <name type="scientific">Peribacillus asahii</name>
    <dbReference type="NCBI Taxonomy" id="228899"/>
    <lineage>
        <taxon>Bacteria</taxon>
        <taxon>Bacillati</taxon>
        <taxon>Bacillota</taxon>
        <taxon>Bacilli</taxon>
        <taxon>Bacillales</taxon>
        <taxon>Bacillaceae</taxon>
        <taxon>Peribacillus</taxon>
    </lineage>
</organism>
<dbReference type="PANTHER" id="PTHR43209:SF1">
    <property type="entry name" value="TRNA SULFURTRANSFERASE"/>
    <property type="match status" value="1"/>
</dbReference>
<dbReference type="GO" id="GO:0009228">
    <property type="term" value="P:thiamine biosynthetic process"/>
    <property type="evidence" value="ECO:0007669"/>
    <property type="project" value="UniProtKB-KW"/>
</dbReference>
<dbReference type="HAMAP" id="MF_00021">
    <property type="entry name" value="ThiI"/>
    <property type="match status" value="1"/>
</dbReference>
<dbReference type="SMART" id="SM00981">
    <property type="entry name" value="THUMP"/>
    <property type="match status" value="1"/>
</dbReference>
<dbReference type="InterPro" id="IPR054173">
    <property type="entry name" value="ThiI_fer"/>
</dbReference>
<evidence type="ECO:0000256" key="16">
    <source>
        <dbReference type="ARBA" id="ARBA00075337"/>
    </source>
</evidence>
<evidence type="ECO:0000256" key="17">
    <source>
        <dbReference type="ARBA" id="ARBA00077849"/>
    </source>
</evidence>
<dbReference type="Proteomes" id="UP000266016">
    <property type="component" value="Unassembled WGS sequence"/>
</dbReference>
<dbReference type="SUPFAM" id="SSF143437">
    <property type="entry name" value="THUMP domain-like"/>
    <property type="match status" value="1"/>
</dbReference>
<comment type="subcellular location">
    <subcellularLocation>
        <location evidence="1 19">Cytoplasm</location>
    </subcellularLocation>
</comment>
<evidence type="ECO:0000256" key="6">
    <source>
        <dbReference type="ARBA" id="ARBA00022741"/>
    </source>
</evidence>
<reference evidence="21 22" key="1">
    <citation type="submission" date="2018-08" db="EMBL/GenBank/DDBJ databases">
        <title>Bacillus jemisoniae sp. nov., Bacillus chryseoplanitiae sp. nov., Bacillus resnikiae sp. nov., and Bacillus frankliniae sp. nov., isolated from Viking spacecraft and associated surfaces.</title>
        <authorList>
            <person name="Seuylemezian A."/>
            <person name="Vaishampayan P."/>
        </authorList>
    </citation>
    <scope>NUCLEOTIDE SEQUENCE [LARGE SCALE GENOMIC DNA]</scope>
    <source>
        <strain evidence="21 22">MA001</strain>
    </source>
</reference>
<dbReference type="EMBL" id="QWVS01000015">
    <property type="protein sequence ID" value="RID86477.1"/>
    <property type="molecule type" value="Genomic_DNA"/>
</dbReference>
<evidence type="ECO:0000313" key="22">
    <source>
        <dbReference type="Proteomes" id="UP000266016"/>
    </source>
</evidence>
<keyword evidence="9 19" id="KW-0784">Thiamine biosynthesis</keyword>
<comment type="catalytic activity">
    <reaction evidence="11 19">
        <text>[ThiS sulfur-carrier protein]-C-terminal Gly-Gly-AMP + S-sulfanyl-L-cysteinyl-[cysteine desulfurase] + AH2 = [ThiS sulfur-carrier protein]-C-terminal-Gly-aminoethanethioate + L-cysteinyl-[cysteine desulfurase] + A + AMP + 2 H(+)</text>
        <dbReference type="Rhea" id="RHEA:43340"/>
        <dbReference type="Rhea" id="RHEA-COMP:12157"/>
        <dbReference type="Rhea" id="RHEA-COMP:12158"/>
        <dbReference type="Rhea" id="RHEA-COMP:12910"/>
        <dbReference type="Rhea" id="RHEA-COMP:19908"/>
        <dbReference type="ChEBI" id="CHEBI:13193"/>
        <dbReference type="ChEBI" id="CHEBI:15378"/>
        <dbReference type="ChEBI" id="CHEBI:17499"/>
        <dbReference type="ChEBI" id="CHEBI:29950"/>
        <dbReference type="ChEBI" id="CHEBI:61963"/>
        <dbReference type="ChEBI" id="CHEBI:90618"/>
        <dbReference type="ChEBI" id="CHEBI:232372"/>
        <dbReference type="ChEBI" id="CHEBI:456215"/>
    </reaction>
</comment>
<name>A0A398B9H2_9BACI</name>
<comment type="similarity">
    <text evidence="13 19">Belongs to the ThiI family.</text>
</comment>
<dbReference type="PANTHER" id="PTHR43209">
    <property type="entry name" value="TRNA SULFURTRANSFERASE"/>
    <property type="match status" value="1"/>
</dbReference>
<dbReference type="EC" id="2.8.1.4" evidence="14 19"/>
<evidence type="ECO:0000256" key="3">
    <source>
        <dbReference type="ARBA" id="ARBA00022490"/>
    </source>
</evidence>
<feature type="binding site" evidence="19">
    <location>
        <begin position="208"/>
        <end position="209"/>
    </location>
    <ligand>
        <name>ATP</name>
        <dbReference type="ChEBI" id="CHEBI:30616"/>
    </ligand>
</feature>
<sequence>MKFDHIIIRYGEISTKKRNRKSFVAKMRRHILWSLKDIPNVELTANRERMYIILHDADHKEVIARLQGVFGIQSLSPALKVERDIEKIKEAALYYMNQLSDPVHTFKITTKRADKEFPYVTNEVNHLLGGHLLRNIEGLKVDVKNPDFNLLVEIRREAVYLTGETVPGAGGLPYGSSGKAMLMLSGGIDSPVAGYLSMKRGLEVEAIHFYSPPFTSERSRQKVLDLAAKLAEVTGSFKVHIVPFTDIQVLIQQQVPANYSMTTTRRLMLRLADQIREKNHALAIITGESLGQVASQTMSSMFAINEVTNTPILRPLITMDKLEIIDLAQQLDTFEISNLPYEDCCTVFTPASPKTQPKREKVNYYESFVEFEPLIEKAIQNIETITVVPNQQTIEKEMEGLF</sequence>
<evidence type="ECO:0000256" key="1">
    <source>
        <dbReference type="ARBA" id="ARBA00004496"/>
    </source>
</evidence>
<feature type="domain" description="THUMP" evidence="20">
    <location>
        <begin position="60"/>
        <end position="165"/>
    </location>
</feature>
<evidence type="ECO:0000256" key="14">
    <source>
        <dbReference type="ARBA" id="ARBA00066827"/>
    </source>
</evidence>
<evidence type="ECO:0000256" key="2">
    <source>
        <dbReference type="ARBA" id="ARBA00004948"/>
    </source>
</evidence>
<dbReference type="FunFam" id="3.40.50.620:FF:000053">
    <property type="entry name" value="Probable tRNA sulfurtransferase"/>
    <property type="match status" value="1"/>
</dbReference>
<dbReference type="InterPro" id="IPR050102">
    <property type="entry name" value="tRNA_sulfurtransferase_ThiI"/>
</dbReference>
<dbReference type="CDD" id="cd11716">
    <property type="entry name" value="THUMP_ThiI"/>
    <property type="match status" value="1"/>
</dbReference>
<comment type="caution">
    <text evidence="21">The sequence shown here is derived from an EMBL/GenBank/DDBJ whole genome shotgun (WGS) entry which is preliminary data.</text>
</comment>
<evidence type="ECO:0000256" key="15">
    <source>
        <dbReference type="ARBA" id="ARBA00071867"/>
    </source>
</evidence>
<feature type="binding site" evidence="19">
    <location>
        <position position="265"/>
    </location>
    <ligand>
        <name>ATP</name>
        <dbReference type="ChEBI" id="CHEBI:30616"/>
    </ligand>
</feature>
<keyword evidence="22" id="KW-1185">Reference proteome</keyword>
<dbReference type="InterPro" id="IPR003720">
    <property type="entry name" value="tRNA_STrfase"/>
</dbReference>
<dbReference type="Pfam" id="PF02926">
    <property type="entry name" value="THUMP"/>
    <property type="match status" value="1"/>
</dbReference>
<protein>
    <recommendedName>
        <fullName evidence="15 19">Probable tRNA sulfurtransferase</fullName>
        <ecNumber evidence="14 19">2.8.1.4</ecNumber>
    </recommendedName>
    <alternativeName>
        <fullName evidence="16 19">Sulfur carrier protein ThiS sulfurtransferase</fullName>
    </alternativeName>
    <alternativeName>
        <fullName evidence="17 19">Thiamine biosynthesis protein ThiI</fullName>
    </alternativeName>
    <alternativeName>
        <fullName evidence="18 19">tRNA 4-thiouridine synthase</fullName>
    </alternativeName>
</protein>
<keyword evidence="8 19" id="KW-0694">RNA-binding</keyword>
<dbReference type="GO" id="GO:0052837">
    <property type="term" value="P:thiazole biosynthetic process"/>
    <property type="evidence" value="ECO:0007669"/>
    <property type="project" value="TreeGrafter"/>
</dbReference>
<evidence type="ECO:0000313" key="21">
    <source>
        <dbReference type="EMBL" id="RID86477.1"/>
    </source>
</evidence>
<dbReference type="SUPFAM" id="SSF52402">
    <property type="entry name" value="Adenine nucleotide alpha hydrolases-like"/>
    <property type="match status" value="1"/>
</dbReference>
<dbReference type="RefSeq" id="WP_119116867.1">
    <property type="nucleotide sequence ID" value="NZ_QWVS01000015.1"/>
</dbReference>
<dbReference type="Gene3D" id="3.40.50.620">
    <property type="entry name" value="HUPs"/>
    <property type="match status" value="1"/>
</dbReference>
<dbReference type="GO" id="GO:0005829">
    <property type="term" value="C:cytosol"/>
    <property type="evidence" value="ECO:0007669"/>
    <property type="project" value="TreeGrafter"/>
</dbReference>